<dbReference type="EMBL" id="CP116805">
    <property type="protein sequence ID" value="WCL54534.1"/>
    <property type="molecule type" value="Genomic_DNA"/>
</dbReference>
<dbReference type="InterPro" id="IPR011042">
    <property type="entry name" value="6-blade_b-propeller_TolB-like"/>
</dbReference>
<dbReference type="Proteomes" id="UP001217500">
    <property type="component" value="Chromosome"/>
</dbReference>
<sequence>MASVVVQLAGILLGAASEIPVPQALARWTPEELSTQGYESSPTFTADGREMYFFRGDAGFRQYSLRWALCTTSGWEEQGALPFAAKQPVSDSDPFVTPDGKRLYFISTRTDRAGVPKEDFDIWYVDRTAGGWGTPVRMPEPVNSSGSELLPRLLTNGQLLFGSDRPDGLGGHDIHIATQTPDGRWEARNLGPSVNTGANEYEADISADGSTMVVVSDRETRSRLYLFRKDQSDWKLSGQIMARQSVFQVGPLLSPLATRLAFAQAGDALSGEFYLVNLTADTQENWPPSCP</sequence>
<dbReference type="AlphaFoldDB" id="A0AAE9XWE7"/>
<evidence type="ECO:0008006" key="3">
    <source>
        <dbReference type="Google" id="ProtNLM"/>
    </source>
</evidence>
<dbReference type="InterPro" id="IPR011659">
    <property type="entry name" value="WD40"/>
</dbReference>
<evidence type="ECO:0000313" key="1">
    <source>
        <dbReference type="EMBL" id="WCL54534.1"/>
    </source>
</evidence>
<evidence type="ECO:0000313" key="2">
    <source>
        <dbReference type="Proteomes" id="UP001217500"/>
    </source>
</evidence>
<name>A0AAE9XWE7_9PROT</name>
<accession>A0AAE9XWE7</accession>
<gene>
    <name evidence="1" type="ORF">PH603_02025</name>
</gene>
<dbReference type="KEGG" id="gso:PH603_02025"/>
<reference evidence="1" key="1">
    <citation type="submission" date="2023-01" db="EMBL/GenBank/DDBJ databases">
        <title>The genome sequence of Kordiimonadaceae bacterium 6D33.</title>
        <authorList>
            <person name="Liu Y."/>
        </authorList>
    </citation>
    <scope>NUCLEOTIDE SEQUENCE</scope>
    <source>
        <strain evidence="1">6D33</strain>
    </source>
</reference>
<dbReference type="Gene3D" id="2.120.10.30">
    <property type="entry name" value="TolB, C-terminal domain"/>
    <property type="match status" value="1"/>
</dbReference>
<dbReference type="Pfam" id="PF07676">
    <property type="entry name" value="PD40"/>
    <property type="match status" value="3"/>
</dbReference>
<dbReference type="SUPFAM" id="SSF82171">
    <property type="entry name" value="DPP6 N-terminal domain-like"/>
    <property type="match status" value="1"/>
</dbReference>
<proteinExistence type="predicted"/>
<keyword evidence="2" id="KW-1185">Reference proteome</keyword>
<organism evidence="1 2">
    <name type="scientific">Gimibacter soli</name>
    <dbReference type="NCBI Taxonomy" id="3024400"/>
    <lineage>
        <taxon>Bacteria</taxon>
        <taxon>Pseudomonadati</taxon>
        <taxon>Pseudomonadota</taxon>
        <taxon>Alphaproteobacteria</taxon>
        <taxon>Kordiimonadales</taxon>
        <taxon>Temperatibacteraceae</taxon>
        <taxon>Gimibacter</taxon>
    </lineage>
</organism>
<dbReference type="RefSeq" id="WP_289504253.1">
    <property type="nucleotide sequence ID" value="NZ_CP116805.1"/>
</dbReference>
<protein>
    <recommendedName>
        <fullName evidence="3">WD40 repeat protein</fullName>
    </recommendedName>
</protein>